<evidence type="ECO:0000256" key="7">
    <source>
        <dbReference type="RuleBase" id="RU363032"/>
    </source>
</evidence>
<name>A0A919YGZ0_9BACL</name>
<dbReference type="PANTHER" id="PTHR43227:SF11">
    <property type="entry name" value="BLL4140 PROTEIN"/>
    <property type="match status" value="1"/>
</dbReference>
<dbReference type="EMBL" id="BORT01000012">
    <property type="protein sequence ID" value="GIO48202.1"/>
    <property type="molecule type" value="Genomic_DNA"/>
</dbReference>
<evidence type="ECO:0000256" key="4">
    <source>
        <dbReference type="ARBA" id="ARBA00022692"/>
    </source>
</evidence>
<gene>
    <name evidence="9" type="ORF">J34TS1_29670</name>
</gene>
<feature type="transmembrane region" description="Helical" evidence="7">
    <location>
        <begin position="12"/>
        <end position="36"/>
    </location>
</feature>
<evidence type="ECO:0000256" key="6">
    <source>
        <dbReference type="ARBA" id="ARBA00023136"/>
    </source>
</evidence>
<feature type="transmembrane region" description="Helical" evidence="7">
    <location>
        <begin position="169"/>
        <end position="188"/>
    </location>
</feature>
<evidence type="ECO:0000256" key="1">
    <source>
        <dbReference type="ARBA" id="ARBA00004651"/>
    </source>
</evidence>
<dbReference type="PROSITE" id="PS50928">
    <property type="entry name" value="ABC_TM1"/>
    <property type="match status" value="1"/>
</dbReference>
<dbReference type="PANTHER" id="PTHR43227">
    <property type="entry name" value="BLL4140 PROTEIN"/>
    <property type="match status" value="1"/>
</dbReference>
<feature type="transmembrane region" description="Helical" evidence="7">
    <location>
        <begin position="262"/>
        <end position="287"/>
    </location>
</feature>
<evidence type="ECO:0000313" key="10">
    <source>
        <dbReference type="Proteomes" id="UP000682811"/>
    </source>
</evidence>
<dbReference type="RefSeq" id="WP_212978904.1">
    <property type="nucleotide sequence ID" value="NZ_AP025343.1"/>
</dbReference>
<comment type="caution">
    <text evidence="9">The sequence shown here is derived from an EMBL/GenBank/DDBJ whole genome shotgun (WGS) entry which is preliminary data.</text>
</comment>
<dbReference type="SUPFAM" id="SSF161098">
    <property type="entry name" value="MetI-like"/>
    <property type="match status" value="1"/>
</dbReference>
<keyword evidence="5 7" id="KW-1133">Transmembrane helix</keyword>
<organism evidence="9 10">
    <name type="scientific">Paenibacillus azoreducens</name>
    <dbReference type="NCBI Taxonomy" id="116718"/>
    <lineage>
        <taxon>Bacteria</taxon>
        <taxon>Bacillati</taxon>
        <taxon>Bacillota</taxon>
        <taxon>Bacilli</taxon>
        <taxon>Bacillales</taxon>
        <taxon>Paenibacillaceae</taxon>
        <taxon>Paenibacillus</taxon>
    </lineage>
</organism>
<dbReference type="InterPro" id="IPR000515">
    <property type="entry name" value="MetI-like"/>
</dbReference>
<keyword evidence="6 7" id="KW-0472">Membrane</keyword>
<keyword evidence="4 7" id="KW-0812">Transmembrane</keyword>
<protein>
    <submittedName>
        <fullName evidence="9">Sugar ABC transporter permease</fullName>
    </submittedName>
</protein>
<evidence type="ECO:0000259" key="8">
    <source>
        <dbReference type="PROSITE" id="PS50928"/>
    </source>
</evidence>
<dbReference type="Gene3D" id="1.10.3720.10">
    <property type="entry name" value="MetI-like"/>
    <property type="match status" value="1"/>
</dbReference>
<dbReference type="GO" id="GO:0005886">
    <property type="term" value="C:plasma membrane"/>
    <property type="evidence" value="ECO:0007669"/>
    <property type="project" value="UniProtKB-SubCell"/>
</dbReference>
<dbReference type="CDD" id="cd06261">
    <property type="entry name" value="TM_PBP2"/>
    <property type="match status" value="1"/>
</dbReference>
<feature type="transmembrane region" description="Helical" evidence="7">
    <location>
        <begin position="106"/>
        <end position="125"/>
    </location>
</feature>
<dbReference type="GO" id="GO:0055085">
    <property type="term" value="P:transmembrane transport"/>
    <property type="evidence" value="ECO:0007669"/>
    <property type="project" value="InterPro"/>
</dbReference>
<evidence type="ECO:0000313" key="9">
    <source>
        <dbReference type="EMBL" id="GIO48202.1"/>
    </source>
</evidence>
<dbReference type="InterPro" id="IPR035906">
    <property type="entry name" value="MetI-like_sf"/>
</dbReference>
<evidence type="ECO:0000256" key="5">
    <source>
        <dbReference type="ARBA" id="ARBA00022989"/>
    </source>
</evidence>
<evidence type="ECO:0000256" key="3">
    <source>
        <dbReference type="ARBA" id="ARBA00022475"/>
    </source>
</evidence>
<accession>A0A919YGZ0</accession>
<feature type="transmembrane region" description="Helical" evidence="7">
    <location>
        <begin position="209"/>
        <end position="230"/>
    </location>
</feature>
<dbReference type="AlphaFoldDB" id="A0A919YGZ0"/>
<keyword evidence="2 7" id="KW-0813">Transport</keyword>
<keyword evidence="3" id="KW-1003">Cell membrane</keyword>
<dbReference type="InterPro" id="IPR050809">
    <property type="entry name" value="UgpAE/MalFG_permease"/>
</dbReference>
<feature type="transmembrane region" description="Helical" evidence="7">
    <location>
        <begin position="68"/>
        <end position="94"/>
    </location>
</feature>
<reference evidence="9 10" key="1">
    <citation type="submission" date="2021-03" db="EMBL/GenBank/DDBJ databases">
        <title>Antimicrobial resistance genes in bacteria isolated from Japanese honey, and their potential for conferring macrolide and lincosamide resistance in the American foulbrood pathogen Paenibacillus larvae.</title>
        <authorList>
            <person name="Okamoto M."/>
            <person name="Kumagai M."/>
            <person name="Kanamori H."/>
            <person name="Takamatsu D."/>
        </authorList>
    </citation>
    <scope>NUCLEOTIDE SEQUENCE [LARGE SCALE GENOMIC DNA]</scope>
    <source>
        <strain evidence="9 10">J34TS1</strain>
    </source>
</reference>
<dbReference type="Proteomes" id="UP000682811">
    <property type="component" value="Unassembled WGS sequence"/>
</dbReference>
<dbReference type="Pfam" id="PF00528">
    <property type="entry name" value="BPD_transp_1"/>
    <property type="match status" value="1"/>
</dbReference>
<feature type="domain" description="ABC transmembrane type-1" evidence="8">
    <location>
        <begin position="69"/>
        <end position="283"/>
    </location>
</feature>
<evidence type="ECO:0000256" key="2">
    <source>
        <dbReference type="ARBA" id="ARBA00022448"/>
    </source>
</evidence>
<keyword evidence="10" id="KW-1185">Reference proteome</keyword>
<sequence>MKKQPFALHYHLMLLPGIALLILFSIVPMFGITIAFQNFKPGLGFWRSEWVGLDNFRYLFELPDSRTIFFNTIYIAVLKILAGLGVPVFFALLLNEVRSVLFKRSVQTIVYLPHFLSWVILAGIISDLLSMDGLMNQILGWLGIEPIMFLGSNQWFPGIIVVSDVWKEFGFGTIVYLAALTGINPALYEAAAIDGASRLQQLRYITLPSLKPTIILLATLSLGNVLNAGFDQIFNLYNPLVYDSGDIIDTYVYRAGLLQVQYGLATAVGLLKSVISFVLIILSYVMASKFANYRIF</sequence>
<comment type="similarity">
    <text evidence="7">Belongs to the binding-protein-dependent transport system permease family.</text>
</comment>
<comment type="subcellular location">
    <subcellularLocation>
        <location evidence="1 7">Cell membrane</location>
        <topology evidence="1 7">Multi-pass membrane protein</topology>
    </subcellularLocation>
</comment>
<proteinExistence type="inferred from homology"/>